<dbReference type="Gene3D" id="1.10.357.10">
    <property type="entry name" value="Tetracycline Repressor, domain 2"/>
    <property type="match status" value="1"/>
</dbReference>
<dbReference type="SUPFAM" id="SSF48498">
    <property type="entry name" value="Tetracyclin repressor-like, C-terminal domain"/>
    <property type="match status" value="1"/>
</dbReference>
<protein>
    <submittedName>
        <fullName evidence="6">DNA-binding transcriptional regulator, AcrR family</fullName>
    </submittedName>
</protein>
<dbReference type="PRINTS" id="PR00455">
    <property type="entry name" value="HTHTETR"/>
</dbReference>
<name>A0A1G8LGA7_9ACTN</name>
<evidence type="ECO:0000256" key="2">
    <source>
        <dbReference type="ARBA" id="ARBA00023125"/>
    </source>
</evidence>
<organism evidence="6 7">
    <name type="scientific">Nonomuraea jiangxiensis</name>
    <dbReference type="NCBI Taxonomy" id="633440"/>
    <lineage>
        <taxon>Bacteria</taxon>
        <taxon>Bacillati</taxon>
        <taxon>Actinomycetota</taxon>
        <taxon>Actinomycetes</taxon>
        <taxon>Streptosporangiales</taxon>
        <taxon>Streptosporangiaceae</taxon>
        <taxon>Nonomuraea</taxon>
    </lineage>
</organism>
<dbReference type="Pfam" id="PF00440">
    <property type="entry name" value="TetR_N"/>
    <property type="match status" value="1"/>
</dbReference>
<keyword evidence="7" id="KW-1185">Reference proteome</keyword>
<feature type="DNA-binding region" description="H-T-H motif" evidence="4">
    <location>
        <begin position="39"/>
        <end position="58"/>
    </location>
</feature>
<proteinExistence type="predicted"/>
<gene>
    <name evidence="6" type="ORF">SAMN05421869_10686</name>
</gene>
<dbReference type="Proteomes" id="UP000199202">
    <property type="component" value="Unassembled WGS sequence"/>
</dbReference>
<dbReference type="AlphaFoldDB" id="A0A1G8LGA7"/>
<keyword evidence="1" id="KW-0805">Transcription regulation</keyword>
<dbReference type="STRING" id="633440.SAMN05421869_10686"/>
<dbReference type="EMBL" id="FNDJ01000006">
    <property type="protein sequence ID" value="SDI54721.1"/>
    <property type="molecule type" value="Genomic_DNA"/>
</dbReference>
<keyword evidence="3" id="KW-0804">Transcription</keyword>
<evidence type="ECO:0000256" key="1">
    <source>
        <dbReference type="ARBA" id="ARBA00023015"/>
    </source>
</evidence>
<accession>A0A1G8LGA7</accession>
<dbReference type="SUPFAM" id="SSF46689">
    <property type="entry name" value="Homeodomain-like"/>
    <property type="match status" value="1"/>
</dbReference>
<reference evidence="6 7" key="1">
    <citation type="submission" date="2016-10" db="EMBL/GenBank/DDBJ databases">
        <authorList>
            <person name="de Groot N.N."/>
        </authorList>
    </citation>
    <scope>NUCLEOTIDE SEQUENCE [LARGE SCALE GENOMIC DNA]</scope>
    <source>
        <strain evidence="6 7">CGMCC 4.6533</strain>
    </source>
</reference>
<dbReference type="InterPro" id="IPR009057">
    <property type="entry name" value="Homeodomain-like_sf"/>
</dbReference>
<evidence type="ECO:0000259" key="5">
    <source>
        <dbReference type="PROSITE" id="PS50977"/>
    </source>
</evidence>
<keyword evidence="2 4" id="KW-0238">DNA-binding</keyword>
<evidence type="ECO:0000256" key="4">
    <source>
        <dbReference type="PROSITE-ProRule" id="PRU00335"/>
    </source>
</evidence>
<evidence type="ECO:0000313" key="7">
    <source>
        <dbReference type="Proteomes" id="UP000199202"/>
    </source>
</evidence>
<dbReference type="PROSITE" id="PS50977">
    <property type="entry name" value="HTH_TETR_2"/>
    <property type="match status" value="1"/>
</dbReference>
<evidence type="ECO:0000256" key="3">
    <source>
        <dbReference type="ARBA" id="ARBA00023163"/>
    </source>
</evidence>
<dbReference type="PANTHER" id="PTHR47506:SF1">
    <property type="entry name" value="HTH-TYPE TRANSCRIPTIONAL REGULATOR YJDC"/>
    <property type="match status" value="1"/>
</dbReference>
<dbReference type="PANTHER" id="PTHR47506">
    <property type="entry name" value="TRANSCRIPTIONAL REGULATORY PROTEIN"/>
    <property type="match status" value="1"/>
</dbReference>
<dbReference type="InterPro" id="IPR001647">
    <property type="entry name" value="HTH_TetR"/>
</dbReference>
<feature type="domain" description="HTH tetR-type" evidence="5">
    <location>
        <begin position="16"/>
        <end position="76"/>
    </location>
</feature>
<dbReference type="InterPro" id="IPR036271">
    <property type="entry name" value="Tet_transcr_reg_TetR-rel_C_sf"/>
</dbReference>
<sequence length="200" mass="21726">MSQVADSKGSRAETASAKRQRLMISAAQVVHQQGVERTTIADIARAADVPVGNVYYYYKTKDDLVAAALTEHARQLGLLTDRLDQLPDPRERLKGLVAAWVSQGDLAAQYGCPTGTLAAELDKRAEGGLDVAAGKVIRLLLDWVERQFRDLGQPDPDGLALTLVGAYQGMSLLTNALRDPTVMTREGDRLIAWLDSLPAR</sequence>
<dbReference type="GO" id="GO:0003677">
    <property type="term" value="F:DNA binding"/>
    <property type="evidence" value="ECO:0007669"/>
    <property type="project" value="UniProtKB-UniRule"/>
</dbReference>
<evidence type="ECO:0000313" key="6">
    <source>
        <dbReference type="EMBL" id="SDI54721.1"/>
    </source>
</evidence>